<feature type="region of interest" description="Disordered" evidence="2">
    <location>
        <begin position="642"/>
        <end position="664"/>
    </location>
</feature>
<gene>
    <name evidence="5" type="ORF">ENQ20_02235</name>
</gene>
<evidence type="ECO:0000313" key="5">
    <source>
        <dbReference type="EMBL" id="HDX30292.1"/>
    </source>
</evidence>
<organism evidence="5">
    <name type="scientific">Caldilinea aerophila</name>
    <dbReference type="NCBI Taxonomy" id="133453"/>
    <lineage>
        <taxon>Bacteria</taxon>
        <taxon>Bacillati</taxon>
        <taxon>Chloroflexota</taxon>
        <taxon>Caldilineae</taxon>
        <taxon>Caldilineales</taxon>
        <taxon>Caldilineaceae</taxon>
        <taxon>Caldilinea</taxon>
    </lineage>
</organism>
<dbReference type="InterPro" id="IPR003869">
    <property type="entry name" value="Polysac_CapD-like"/>
</dbReference>
<keyword evidence="3" id="KW-0472">Membrane</keyword>
<comment type="caution">
    <text evidence="5">The sequence shown here is derived from an EMBL/GenBank/DDBJ whole genome shotgun (WGS) entry which is preliminary data.</text>
</comment>
<dbReference type="InterPro" id="IPR036291">
    <property type="entry name" value="NAD(P)-bd_dom_sf"/>
</dbReference>
<dbReference type="SUPFAM" id="SSF51735">
    <property type="entry name" value="NAD(P)-binding Rossmann-fold domains"/>
    <property type="match status" value="2"/>
</dbReference>
<dbReference type="InterPro" id="IPR051203">
    <property type="entry name" value="Polysaccharide_Synthase-Rel"/>
</dbReference>
<sequence length="664" mass="74011">MKLSSVQKSSPVLTGLRVRYLMAVDFALILIAGVFAFVIRYEALISVWPYLQQNWIYFVLAPLIRLPIYYSFRLYNRMWRYASVVEMKMIVLAGFVSSFLIFILNFGLLPWMGVAYMPSRSIWLLEGLLSLGALAGSRFLLRLLQERYRPHELLKLRAFIQNPSQVLIVGAGDAGAMVLREIQNNRSLGLQVVGFVDDDPAKRRLSLNGVSVLGDRQAIPELVKRHKIDQIIIAMPTASGSEIREVVRICEKAGIQPRTVPGLYELIDGTVRLSQIREVSIEDLLRREPIHTDTAAVSGLLRNKRVLITGAGGSIGSELCRQILRCRPAELILIGHGENSIFETHHELLIENRRMWKGDVTITPVIADIRFRDRMLALFQEHRPQIVFHAAAHKHVPLMEANPVEAITNNIFGTRNVVDAARTVDVERFVLISTDKAVNPTSIMGASKRAAELVVHQFGKHANGAYMAVRFGNVLGSRGSVLLTFRKQIAAGGPVTVTHPEMRRYFMTIPEAVQLVLQAAVLGKGGEVFLLDMGEPVRIVDMATDLIRLSGFEVGRDIEIVYTGLRPGEKLYEELFIPGEKYERTRHEKVFIASNASHFVPDCLNETLAALELAARQNDRDAIVRCLRNLIPEYCPPEEYLSTSTSKSSPAAGSAAFPASGIAT</sequence>
<accession>A0A7C1FDG6</accession>
<keyword evidence="3" id="KW-1133">Transmembrane helix</keyword>
<dbReference type="AlphaFoldDB" id="A0A7C1FDG6"/>
<reference evidence="5" key="1">
    <citation type="journal article" date="2020" name="mSystems">
        <title>Genome- and Community-Level Interaction Insights into Carbon Utilization and Element Cycling Functions of Hydrothermarchaeota in Hydrothermal Sediment.</title>
        <authorList>
            <person name="Zhou Z."/>
            <person name="Liu Y."/>
            <person name="Xu W."/>
            <person name="Pan J."/>
            <person name="Luo Z.H."/>
            <person name="Li M."/>
        </authorList>
    </citation>
    <scope>NUCLEOTIDE SEQUENCE [LARGE SCALE GENOMIC DNA]</scope>
    <source>
        <strain evidence="5">SpSt-289</strain>
    </source>
</reference>
<dbReference type="CDD" id="cd05237">
    <property type="entry name" value="UDP_invert_4-6DH_SDR_e"/>
    <property type="match status" value="1"/>
</dbReference>
<name>A0A7C1FDG6_9CHLR</name>
<protein>
    <submittedName>
        <fullName evidence="5">Polysaccharide biosynthesis protein</fullName>
    </submittedName>
</protein>
<feature type="transmembrane region" description="Helical" evidence="3">
    <location>
        <begin position="87"/>
        <end position="109"/>
    </location>
</feature>
<evidence type="ECO:0000256" key="3">
    <source>
        <dbReference type="SAM" id="Phobius"/>
    </source>
</evidence>
<dbReference type="Pfam" id="PF13727">
    <property type="entry name" value="CoA_binding_3"/>
    <property type="match status" value="1"/>
</dbReference>
<dbReference type="EMBL" id="DSMG01000034">
    <property type="protein sequence ID" value="HDX30292.1"/>
    <property type="molecule type" value="Genomic_DNA"/>
</dbReference>
<feature type="domain" description="Polysaccharide biosynthesis protein CapD-like" evidence="4">
    <location>
        <begin position="306"/>
        <end position="593"/>
    </location>
</feature>
<dbReference type="PANTHER" id="PTHR43318">
    <property type="entry name" value="UDP-N-ACETYLGLUCOSAMINE 4,6-DEHYDRATASE"/>
    <property type="match status" value="1"/>
</dbReference>
<keyword evidence="3" id="KW-0812">Transmembrane</keyword>
<feature type="transmembrane region" description="Helical" evidence="3">
    <location>
        <begin position="55"/>
        <end position="75"/>
    </location>
</feature>
<evidence type="ECO:0000256" key="2">
    <source>
        <dbReference type="SAM" id="MobiDB-lite"/>
    </source>
</evidence>
<comment type="similarity">
    <text evidence="1">Belongs to the polysaccharide synthase family.</text>
</comment>
<feature type="transmembrane region" description="Helical" evidence="3">
    <location>
        <begin position="20"/>
        <end position="43"/>
    </location>
</feature>
<dbReference type="PANTHER" id="PTHR43318:SF1">
    <property type="entry name" value="POLYSACCHARIDE BIOSYNTHESIS PROTEIN EPSC-RELATED"/>
    <property type="match status" value="1"/>
</dbReference>
<dbReference type="Pfam" id="PF02719">
    <property type="entry name" value="Polysacc_synt_2"/>
    <property type="match status" value="1"/>
</dbReference>
<dbReference type="Gene3D" id="3.40.50.720">
    <property type="entry name" value="NAD(P)-binding Rossmann-like Domain"/>
    <property type="match status" value="2"/>
</dbReference>
<evidence type="ECO:0000256" key="1">
    <source>
        <dbReference type="ARBA" id="ARBA00007430"/>
    </source>
</evidence>
<evidence type="ECO:0000259" key="4">
    <source>
        <dbReference type="Pfam" id="PF02719"/>
    </source>
</evidence>
<proteinExistence type="inferred from homology"/>